<sequence length="63" mass="6875">MIDGFKAADRGQLIMAKRLPTVEMTGPDKVWDVGAEIGTLRNESLRPMRVISPVACSNIDGFV</sequence>
<reference evidence="1 2" key="1">
    <citation type="journal article" date="2013" name="ISME J.">
        <title>Metabolic model for the filamentous 'Candidatus Microthrix parvicella' based on genomic and metagenomic analyses.</title>
        <authorList>
            <person name="Jon McIlroy S."/>
            <person name="Kristiansen R."/>
            <person name="Albertsen M."/>
            <person name="Michael Karst S."/>
            <person name="Rossetti S."/>
            <person name="Lund Nielsen J."/>
            <person name="Tandoi V."/>
            <person name="James Seviour R."/>
            <person name="Nielsen P.H."/>
        </authorList>
    </citation>
    <scope>NUCLEOTIDE SEQUENCE [LARGE SCALE GENOMIC DNA]</scope>
    <source>
        <strain evidence="1 2">RN1</strain>
    </source>
</reference>
<protein>
    <submittedName>
        <fullName evidence="1">Uncharacterized protein</fullName>
    </submittedName>
</protein>
<evidence type="ECO:0000313" key="2">
    <source>
        <dbReference type="Proteomes" id="UP000018291"/>
    </source>
</evidence>
<evidence type="ECO:0000313" key="1">
    <source>
        <dbReference type="EMBL" id="CCM65973.1"/>
    </source>
</evidence>
<accession>R4Z5F8</accession>
<dbReference type="HOGENOM" id="CLU_2877446_0_0_11"/>
<gene>
    <name evidence="1" type="ORF">BN381_90044</name>
</gene>
<dbReference type="EMBL" id="CANL01000087">
    <property type="protein sequence ID" value="CCM65973.1"/>
    <property type="molecule type" value="Genomic_DNA"/>
</dbReference>
<organism evidence="1 2">
    <name type="scientific">Candidatus Neomicrothrix parvicella RN1</name>
    <dbReference type="NCBI Taxonomy" id="1229780"/>
    <lineage>
        <taxon>Bacteria</taxon>
        <taxon>Bacillati</taxon>
        <taxon>Actinomycetota</taxon>
        <taxon>Acidimicrobiia</taxon>
        <taxon>Acidimicrobiales</taxon>
        <taxon>Microthrixaceae</taxon>
        <taxon>Candidatus Neomicrothrix</taxon>
    </lineage>
</organism>
<keyword evidence="2" id="KW-1185">Reference proteome</keyword>
<dbReference type="STRING" id="1229780.BN381_90044"/>
<dbReference type="AlphaFoldDB" id="R4Z5F8"/>
<proteinExistence type="predicted"/>
<dbReference type="RefSeq" id="WP_012231437.1">
    <property type="nucleotide sequence ID" value="NZ_HG422565.1"/>
</dbReference>
<comment type="caution">
    <text evidence="1">The sequence shown here is derived from an EMBL/GenBank/DDBJ whole genome shotgun (WGS) entry which is preliminary data.</text>
</comment>
<dbReference type="Proteomes" id="UP000018291">
    <property type="component" value="Unassembled WGS sequence"/>
</dbReference>
<name>R4Z5F8_9ACTN</name>